<gene>
    <name evidence="1" type="ORF">PHMEG_00021094</name>
</gene>
<dbReference type="AlphaFoldDB" id="A0A225VP01"/>
<evidence type="ECO:0000313" key="1">
    <source>
        <dbReference type="EMBL" id="OWZ06628.1"/>
    </source>
</evidence>
<organism evidence="1 2">
    <name type="scientific">Phytophthora megakarya</name>
    <dbReference type="NCBI Taxonomy" id="4795"/>
    <lineage>
        <taxon>Eukaryota</taxon>
        <taxon>Sar</taxon>
        <taxon>Stramenopiles</taxon>
        <taxon>Oomycota</taxon>
        <taxon>Peronosporomycetes</taxon>
        <taxon>Peronosporales</taxon>
        <taxon>Peronosporaceae</taxon>
        <taxon>Phytophthora</taxon>
    </lineage>
</organism>
<dbReference type="Proteomes" id="UP000198211">
    <property type="component" value="Unassembled WGS sequence"/>
</dbReference>
<evidence type="ECO:0000313" key="2">
    <source>
        <dbReference type="Proteomes" id="UP000198211"/>
    </source>
</evidence>
<protein>
    <submittedName>
        <fullName evidence="1">Uncharacterized protein</fullName>
    </submittedName>
</protein>
<keyword evidence="2" id="KW-1185">Reference proteome</keyword>
<name>A0A225VP01_9STRA</name>
<comment type="caution">
    <text evidence="1">The sequence shown here is derived from an EMBL/GenBank/DDBJ whole genome shotgun (WGS) entry which is preliminary data.</text>
</comment>
<sequence length="224" mass="25483">MRAIQSKLTTLDPAVSLTDRSDRTRTSTVIAGTSLQQTKTPPRRWRKSQRTWIHDFQTVIIIIKITTRRSTVMGLTVIYARTVDPGSIRIFDAGGVLQATPWITASSCVADVENRKTWKNFNPTKNKGCREDVKLGRSSGWNPIRAERSRYSIYAFESKTSVDQVSERPDLHSNTSDLHGKRTFVISSLRQIDEYAGSKVTMSMQPGGSRSYWRQKDPDLWFKP</sequence>
<proteinExistence type="predicted"/>
<reference evidence="2" key="1">
    <citation type="submission" date="2017-03" db="EMBL/GenBank/DDBJ databases">
        <title>Phytopthora megakarya and P. palmivora, two closely related causual agents of cacao black pod achieved similar genome size and gene model numbers by different mechanisms.</title>
        <authorList>
            <person name="Ali S."/>
            <person name="Shao J."/>
            <person name="Larry D.J."/>
            <person name="Kronmiller B."/>
            <person name="Shen D."/>
            <person name="Strem M.D."/>
            <person name="Melnick R.L."/>
            <person name="Guiltinan M.J."/>
            <person name="Tyler B.M."/>
            <person name="Meinhardt L.W."/>
            <person name="Bailey B.A."/>
        </authorList>
    </citation>
    <scope>NUCLEOTIDE SEQUENCE [LARGE SCALE GENOMIC DNA]</scope>
    <source>
        <strain evidence="2">zdho120</strain>
    </source>
</reference>
<accession>A0A225VP01</accession>
<dbReference type="EMBL" id="NBNE01003881">
    <property type="protein sequence ID" value="OWZ06628.1"/>
    <property type="molecule type" value="Genomic_DNA"/>
</dbReference>